<feature type="domain" description="MoaB/Mog" evidence="2">
    <location>
        <begin position="4"/>
        <end position="172"/>
    </location>
</feature>
<dbReference type="InterPro" id="IPR041424">
    <property type="entry name" value="CinA_KH"/>
</dbReference>
<comment type="caution">
    <text evidence="3">The sequence shown here is derived from an EMBL/GenBank/DDBJ whole genome shotgun (WGS) entry which is preliminary data.</text>
</comment>
<dbReference type="InterPro" id="IPR050101">
    <property type="entry name" value="CinA"/>
</dbReference>
<dbReference type="Gene3D" id="3.90.950.20">
    <property type="entry name" value="CinA-like"/>
    <property type="match status" value="1"/>
</dbReference>
<dbReference type="Gene3D" id="3.30.70.2860">
    <property type="match status" value="1"/>
</dbReference>
<dbReference type="RefSeq" id="WP_084947325.1">
    <property type="nucleotide sequence ID" value="NZ_NCVA01000037.1"/>
</dbReference>
<evidence type="ECO:0000259" key="2">
    <source>
        <dbReference type="SMART" id="SM00852"/>
    </source>
</evidence>
<dbReference type="Pfam" id="PF00994">
    <property type="entry name" value="MoCF_biosynth"/>
    <property type="match status" value="1"/>
</dbReference>
<reference evidence="3 4" key="1">
    <citation type="journal article" date="2016" name="Eur. J. Clin. Microbiol. Infect. Dis.">
        <title>Whole genome sequencing as a tool for phylogenetic analysis of clinical strains of Mitis group streptococci.</title>
        <authorList>
            <person name="Rasmussen L.H."/>
            <person name="Dargis R."/>
            <person name="Hojholt K."/>
            <person name="Christensen J.J."/>
            <person name="Skovgaard O."/>
            <person name="Justesen U.S."/>
            <person name="Rosenvinge F.S."/>
            <person name="Moser C."/>
            <person name="Lukjancenko O."/>
            <person name="Rasmussen S."/>
            <person name="Nielsen X.C."/>
        </authorList>
    </citation>
    <scope>NUCLEOTIDE SEQUENCE [LARGE SCALE GENOMIC DNA]</scope>
    <source>
        <strain evidence="3 4">RH_13585_10</strain>
    </source>
</reference>
<dbReference type="CDD" id="cd00885">
    <property type="entry name" value="cinA"/>
    <property type="match status" value="1"/>
</dbReference>
<dbReference type="SUPFAM" id="SSF53218">
    <property type="entry name" value="Molybdenum cofactor biosynthesis proteins"/>
    <property type="match status" value="1"/>
</dbReference>
<dbReference type="Proteomes" id="UP000193064">
    <property type="component" value="Unassembled WGS sequence"/>
</dbReference>
<dbReference type="NCBIfam" id="TIGR00177">
    <property type="entry name" value="molyb_syn"/>
    <property type="match status" value="1"/>
</dbReference>
<dbReference type="Pfam" id="PF18146">
    <property type="entry name" value="CinA_KH"/>
    <property type="match status" value="1"/>
</dbReference>
<dbReference type="InterPro" id="IPR008135">
    <property type="entry name" value="Competence-induced_CinA"/>
</dbReference>
<gene>
    <name evidence="1" type="primary">cinA</name>
    <name evidence="3" type="ORF">B7705_02085</name>
</gene>
<dbReference type="SMART" id="SM00852">
    <property type="entry name" value="MoCF_biosynth"/>
    <property type="match status" value="1"/>
</dbReference>
<dbReference type="PANTHER" id="PTHR13939">
    <property type="entry name" value="NICOTINAMIDE-NUCLEOTIDE AMIDOHYDROLASE PNCC"/>
    <property type="match status" value="1"/>
</dbReference>
<dbReference type="AlphaFoldDB" id="A0A1X1JDU8"/>
<dbReference type="PIRSF" id="PIRSF006728">
    <property type="entry name" value="CinA"/>
    <property type="match status" value="1"/>
</dbReference>
<dbReference type="PANTHER" id="PTHR13939:SF0">
    <property type="entry name" value="NMN AMIDOHYDROLASE-LIKE PROTEIN YFAY"/>
    <property type="match status" value="1"/>
</dbReference>
<dbReference type="Pfam" id="PF02464">
    <property type="entry name" value="CinA"/>
    <property type="match status" value="1"/>
</dbReference>
<dbReference type="InterPro" id="IPR008136">
    <property type="entry name" value="CinA_C"/>
</dbReference>
<dbReference type="NCBIfam" id="TIGR00199">
    <property type="entry name" value="PncC_domain"/>
    <property type="match status" value="1"/>
</dbReference>
<dbReference type="HAMAP" id="MF_00226_B">
    <property type="entry name" value="CinA_B"/>
    <property type="match status" value="1"/>
</dbReference>
<evidence type="ECO:0000313" key="3">
    <source>
        <dbReference type="EMBL" id="ORO84982.1"/>
    </source>
</evidence>
<name>A0A1X1JDU8_STROR</name>
<organism evidence="3 4">
    <name type="scientific">Streptococcus oralis subsp. dentisani</name>
    <dbReference type="NCBI Taxonomy" id="1458253"/>
    <lineage>
        <taxon>Bacteria</taxon>
        <taxon>Bacillati</taxon>
        <taxon>Bacillota</taxon>
        <taxon>Bacilli</taxon>
        <taxon>Lactobacillales</taxon>
        <taxon>Streptococcaceae</taxon>
        <taxon>Streptococcus</taxon>
    </lineage>
</organism>
<proteinExistence type="inferred from homology"/>
<protein>
    <recommendedName>
        <fullName evidence="1">Putative competence-damage inducible protein</fullName>
    </recommendedName>
</protein>
<dbReference type="SUPFAM" id="SSF142433">
    <property type="entry name" value="CinA-like"/>
    <property type="match status" value="1"/>
</dbReference>
<sequence length="418" mass="45038">MKAEIIAVGTEILTGQIVNTNAQFLSEKLAEIGVDVYFQTAVGDNEARLMSLLEIASSRSSLVILTGGLGPTEDDLTKQTLAKFLGKGLVFDPQAQEKLDVFFAHRPDYVRTPNNERQAQIVEGATPLPNETGLAVGGVSEVDGVTYVVLPGPPSELKPMVLNQLLPKLMTGTKLYSRVLRFFGIGESQLVTILADLIDHQTDPTLAPYAKTGEVTLRLSTKAVSQEKADQALDILENQILDRQTFEGLSLRDICYGYGEESSLASVVVEELKKRKKSITAAESLTAGLFQATLADFSGVSAVFNGGFVTYSLEEKSKMLDISEQELKEHGVVSEFTAKKMAEQARLKTQSDYGVSLTGVAGPDSLEGHPAGTVFIGLAHAKGTEVIKANIAGRSRADVRHIAVMHAFNLVRKALLSD</sequence>
<evidence type="ECO:0000313" key="4">
    <source>
        <dbReference type="Proteomes" id="UP000193064"/>
    </source>
</evidence>
<dbReference type="Gene3D" id="3.40.980.10">
    <property type="entry name" value="MoaB/Mog-like domain"/>
    <property type="match status" value="1"/>
</dbReference>
<dbReference type="InterPro" id="IPR001453">
    <property type="entry name" value="MoaB/Mog_dom"/>
</dbReference>
<dbReference type="InterPro" id="IPR036653">
    <property type="entry name" value="CinA-like_C"/>
</dbReference>
<accession>A0A1X1JDU8</accession>
<dbReference type="NCBIfam" id="TIGR00200">
    <property type="entry name" value="cinA_nterm"/>
    <property type="match status" value="1"/>
</dbReference>
<dbReference type="eggNOG" id="COG1058">
    <property type="taxonomic scope" value="Bacteria"/>
</dbReference>
<comment type="similarity">
    <text evidence="1">Belongs to the CinA family.</text>
</comment>
<dbReference type="eggNOG" id="COG1546">
    <property type="taxonomic scope" value="Bacteria"/>
</dbReference>
<dbReference type="EMBL" id="NCVA01000037">
    <property type="protein sequence ID" value="ORO84982.1"/>
    <property type="molecule type" value="Genomic_DNA"/>
</dbReference>
<dbReference type="InterPro" id="IPR036425">
    <property type="entry name" value="MoaB/Mog-like_dom_sf"/>
</dbReference>
<dbReference type="NCBIfam" id="NF001813">
    <property type="entry name" value="PRK00549.1"/>
    <property type="match status" value="1"/>
</dbReference>
<evidence type="ECO:0000256" key="1">
    <source>
        <dbReference type="HAMAP-Rule" id="MF_00226"/>
    </source>
</evidence>